<name>A0A1R1JXW1_ALCXX</name>
<accession>A0A1R1JXW1</accession>
<proteinExistence type="predicted"/>
<evidence type="ECO:0000313" key="2">
    <source>
        <dbReference type="Proteomes" id="UP000187251"/>
    </source>
</evidence>
<evidence type="ECO:0000313" key="1">
    <source>
        <dbReference type="EMBL" id="OMG91424.1"/>
    </source>
</evidence>
<gene>
    <name evidence="1" type="ORF">BIZ92_19065</name>
</gene>
<reference evidence="1 2" key="1">
    <citation type="submission" date="2016-09" db="EMBL/GenBank/DDBJ databases">
        <title>Phylogenomics of Achromobacter.</title>
        <authorList>
            <person name="Jeukens J."/>
            <person name="Freschi L."/>
            <person name="Vincent A.T."/>
            <person name="Emond-Rheault J.-G."/>
            <person name="Kukavica-Ibrulj I."/>
            <person name="Charette S.J."/>
            <person name="Levesque R.C."/>
        </authorList>
    </citation>
    <scope>NUCLEOTIDE SEQUENCE [LARGE SCALE GENOMIC DNA]</scope>
    <source>
        <strain evidence="1 2">AUS488</strain>
    </source>
</reference>
<dbReference type="Proteomes" id="UP000187251">
    <property type="component" value="Unassembled WGS sequence"/>
</dbReference>
<dbReference type="RefSeq" id="WP_076409587.1">
    <property type="nucleotide sequence ID" value="NZ_AP028040.1"/>
</dbReference>
<dbReference type="AlphaFoldDB" id="A0A1R1JXW1"/>
<comment type="caution">
    <text evidence="1">The sequence shown here is derived from an EMBL/GenBank/DDBJ whole genome shotgun (WGS) entry which is preliminary data.</text>
</comment>
<protein>
    <recommendedName>
        <fullName evidence="3">Lipoprotein</fullName>
    </recommendedName>
</protein>
<evidence type="ECO:0008006" key="3">
    <source>
        <dbReference type="Google" id="ProtNLM"/>
    </source>
</evidence>
<organism evidence="1 2">
    <name type="scientific">Alcaligenes xylosoxydans xylosoxydans</name>
    <name type="common">Achromobacter xylosoxidans</name>
    <dbReference type="NCBI Taxonomy" id="85698"/>
    <lineage>
        <taxon>Bacteria</taxon>
        <taxon>Pseudomonadati</taxon>
        <taxon>Pseudomonadota</taxon>
        <taxon>Betaproteobacteria</taxon>
        <taxon>Burkholderiales</taxon>
        <taxon>Alcaligenaceae</taxon>
        <taxon>Achromobacter</taxon>
    </lineage>
</organism>
<dbReference type="EMBL" id="MJMN01000003">
    <property type="protein sequence ID" value="OMG91424.1"/>
    <property type="molecule type" value="Genomic_DNA"/>
</dbReference>
<sequence length="145" mass="15197">MAPLPVANSLTGRATRARCQSLLAACLCALALGGCASGKPQRVSLVPVDMTESAGRLQLSREVVAKLPNDAAVTLPSGSQWRRAGAIVQGDVFRPLGDPFSIALPRHTEAYLVASSGKLVGFYLPVDSSYIELSRPVVLPGAVRQ</sequence>